<feature type="compositionally biased region" description="Low complexity" evidence="4">
    <location>
        <begin position="12"/>
        <end position="25"/>
    </location>
</feature>
<reference evidence="7" key="1">
    <citation type="submission" date="2017-09" db="EMBL/GenBank/DDBJ databases">
        <title>FDA dAtabase for Regulatory Grade micrObial Sequences (FDA-ARGOS): Supporting development and validation of Infectious Disease Dx tests.</title>
        <authorList>
            <person name="Minogue T."/>
            <person name="Wolcott M."/>
            <person name="Wasieloski L."/>
            <person name="Aguilar W."/>
            <person name="Moore D."/>
            <person name="Tallon L."/>
            <person name="Sadzewicz L."/>
            <person name="Ott S."/>
            <person name="Zhao X."/>
            <person name="Nagaraj S."/>
            <person name="Vavikolanu K."/>
            <person name="Aluvathingal J."/>
            <person name="Nadendla S."/>
            <person name="Sichtig H."/>
        </authorList>
    </citation>
    <scope>NUCLEOTIDE SEQUENCE [LARGE SCALE GENOMIC DNA]</scope>
    <source>
        <strain evidence="7">FDAARGOS_394</strain>
    </source>
</reference>
<evidence type="ECO:0000313" key="6">
    <source>
        <dbReference type="EMBL" id="PEH87824.1"/>
    </source>
</evidence>
<feature type="domain" description="ProQ/FinO" evidence="5">
    <location>
        <begin position="55"/>
        <end position="165"/>
    </location>
</feature>
<keyword evidence="3" id="KW-0143">Chaperone</keyword>
<dbReference type="InterPro" id="IPR023529">
    <property type="entry name" value="ProQ"/>
</dbReference>
<accession>A0A2A7URF1</accession>
<dbReference type="GO" id="GO:0034057">
    <property type="term" value="F:RNA strand-exchange activity"/>
    <property type="evidence" value="ECO:0007669"/>
    <property type="project" value="InterPro"/>
</dbReference>
<dbReference type="GO" id="GO:0010608">
    <property type="term" value="P:post-transcriptional regulation of gene expression"/>
    <property type="evidence" value="ECO:0007669"/>
    <property type="project" value="InterPro"/>
</dbReference>
<evidence type="ECO:0000256" key="2">
    <source>
        <dbReference type="ARBA" id="ARBA00022884"/>
    </source>
</evidence>
<dbReference type="SMART" id="SM00945">
    <property type="entry name" value="ProQ"/>
    <property type="match status" value="1"/>
</dbReference>
<evidence type="ECO:0000256" key="4">
    <source>
        <dbReference type="SAM" id="MobiDB-lite"/>
    </source>
</evidence>
<dbReference type="AlphaFoldDB" id="A0A2A7URF1"/>
<sequence length="255" mass="27424">MTEIVSSLPETPASDAAAAQPAQADGARRRNRRGGRGRAAAAKGAAPQSAAASARPVREIHPVLLQLAQLYPALFGDSPKPLKRGIFQDLQVAQGEALDKDGLKQALALHTRSTRYLNVVATGAARCDLQGVEVEAMAPEHVLHALIEVFRRKKPRDGEDLQAKLQRRIGQAFIDSGLGRDAYLEKVQLREPSALAKVEAALAVVAEQDAKAEAVLRAFEGSGAETVDAFADMYGMNTQQVQRQLHRARQLKAQA</sequence>
<evidence type="ECO:0000256" key="1">
    <source>
        <dbReference type="ARBA" id="ARBA00022490"/>
    </source>
</evidence>
<keyword evidence="1" id="KW-0963">Cytoplasm</keyword>
<dbReference type="PANTHER" id="PTHR38106">
    <property type="entry name" value="RNA CHAPERONE PROQ"/>
    <property type="match status" value="1"/>
</dbReference>
<dbReference type="InterPro" id="IPR036442">
    <property type="entry name" value="ProQ/FinO_sf"/>
</dbReference>
<dbReference type="STRING" id="1219032.GCA_001515545_02625"/>
<dbReference type="Proteomes" id="UP000220246">
    <property type="component" value="Unassembled WGS sequence"/>
</dbReference>
<evidence type="ECO:0000313" key="7">
    <source>
        <dbReference type="Proteomes" id="UP000220246"/>
    </source>
</evidence>
<evidence type="ECO:0000259" key="5">
    <source>
        <dbReference type="SMART" id="SM00945"/>
    </source>
</evidence>
<gene>
    <name evidence="6" type="ORF">CRM82_03640</name>
</gene>
<dbReference type="Pfam" id="PF04352">
    <property type="entry name" value="ProQ"/>
    <property type="match status" value="1"/>
</dbReference>
<dbReference type="OrthoDB" id="9180746at2"/>
<keyword evidence="7" id="KW-1185">Reference proteome</keyword>
<dbReference type="RefSeq" id="WP_066538768.1">
    <property type="nucleotide sequence ID" value="NZ_DAMCYT010000056.1"/>
</dbReference>
<dbReference type="PANTHER" id="PTHR38106:SF1">
    <property type="entry name" value="RNA CHAPERONE PROQ"/>
    <property type="match status" value="1"/>
</dbReference>
<dbReference type="GO" id="GO:0005829">
    <property type="term" value="C:cytosol"/>
    <property type="evidence" value="ECO:0007669"/>
    <property type="project" value="TreeGrafter"/>
</dbReference>
<keyword evidence="2" id="KW-0694">RNA-binding</keyword>
<proteinExistence type="predicted"/>
<dbReference type="EMBL" id="PDEA01000001">
    <property type="protein sequence ID" value="PEH87824.1"/>
    <property type="molecule type" value="Genomic_DNA"/>
</dbReference>
<organism evidence="6 7">
    <name type="scientific">Comamonas terrigena</name>
    <dbReference type="NCBI Taxonomy" id="32013"/>
    <lineage>
        <taxon>Bacteria</taxon>
        <taxon>Pseudomonadati</taxon>
        <taxon>Pseudomonadota</taxon>
        <taxon>Betaproteobacteria</taxon>
        <taxon>Burkholderiales</taxon>
        <taxon>Comamonadaceae</taxon>
        <taxon>Comamonas</taxon>
    </lineage>
</organism>
<dbReference type="GO" id="GO:0033592">
    <property type="term" value="F:RNA strand annealing activity"/>
    <property type="evidence" value="ECO:0007669"/>
    <property type="project" value="InterPro"/>
</dbReference>
<name>A0A2A7URF1_COMTR</name>
<protein>
    <submittedName>
        <fullName evidence="6">Fertility inhibition FinO</fullName>
    </submittedName>
</protein>
<comment type="caution">
    <text evidence="6">The sequence shown here is derived from an EMBL/GenBank/DDBJ whole genome shotgun (WGS) entry which is preliminary data.</text>
</comment>
<dbReference type="InterPro" id="IPR016103">
    <property type="entry name" value="ProQ/FinO"/>
</dbReference>
<dbReference type="GeneID" id="80799676"/>
<dbReference type="SUPFAM" id="SSF48657">
    <property type="entry name" value="FinO-like"/>
    <property type="match status" value="1"/>
</dbReference>
<dbReference type="Gene3D" id="1.10.1710.10">
    <property type="entry name" value="ProQ/FinO domain"/>
    <property type="match status" value="1"/>
</dbReference>
<evidence type="ECO:0000256" key="3">
    <source>
        <dbReference type="ARBA" id="ARBA00023186"/>
    </source>
</evidence>
<feature type="region of interest" description="Disordered" evidence="4">
    <location>
        <begin position="1"/>
        <end position="54"/>
    </location>
</feature>
<feature type="compositionally biased region" description="Low complexity" evidence="4">
    <location>
        <begin position="38"/>
        <end position="54"/>
    </location>
</feature>